<evidence type="ECO:0000313" key="2">
    <source>
        <dbReference type="Proteomes" id="UP000050525"/>
    </source>
</evidence>
<organism evidence="1 2">
    <name type="scientific">Alligator mississippiensis</name>
    <name type="common">American alligator</name>
    <dbReference type="NCBI Taxonomy" id="8496"/>
    <lineage>
        <taxon>Eukaryota</taxon>
        <taxon>Metazoa</taxon>
        <taxon>Chordata</taxon>
        <taxon>Craniata</taxon>
        <taxon>Vertebrata</taxon>
        <taxon>Euteleostomi</taxon>
        <taxon>Archelosauria</taxon>
        <taxon>Archosauria</taxon>
        <taxon>Crocodylia</taxon>
        <taxon>Alligatoridae</taxon>
        <taxon>Alligatorinae</taxon>
        <taxon>Alligator</taxon>
    </lineage>
</organism>
<accession>A0A151M225</accession>
<keyword evidence="2" id="KW-1185">Reference proteome</keyword>
<name>A0A151M225_ALLMI</name>
<gene>
    <name evidence="1" type="ORF">Y1Q_0014831</name>
</gene>
<proteinExistence type="predicted"/>
<protein>
    <submittedName>
        <fullName evidence="1">Uncharacterized protein</fullName>
    </submittedName>
</protein>
<dbReference type="AlphaFoldDB" id="A0A151M225"/>
<dbReference type="EMBL" id="AKHW03006807">
    <property type="protein sequence ID" value="KYO18574.1"/>
    <property type="molecule type" value="Genomic_DNA"/>
</dbReference>
<comment type="caution">
    <text evidence="1">The sequence shown here is derived from an EMBL/GenBank/DDBJ whole genome shotgun (WGS) entry which is preliminary data.</text>
</comment>
<dbReference type="Proteomes" id="UP000050525">
    <property type="component" value="Unassembled WGS sequence"/>
</dbReference>
<sequence length="83" mass="9463">MLVNSFGEELASNFALPSLKEAVKLSGETSSKAQEPLQDKVLETLWMVLRQADREELNVDKTLRLRIPHCTFVSKCHRHQLLS</sequence>
<reference evidence="1 2" key="1">
    <citation type="journal article" date="2012" name="Genome Biol.">
        <title>Sequencing three crocodilian genomes to illuminate the evolution of archosaurs and amniotes.</title>
        <authorList>
            <person name="St John J.A."/>
            <person name="Braun E.L."/>
            <person name="Isberg S.R."/>
            <person name="Miles L.G."/>
            <person name="Chong A.Y."/>
            <person name="Gongora J."/>
            <person name="Dalzell P."/>
            <person name="Moran C."/>
            <person name="Bed'hom B."/>
            <person name="Abzhanov A."/>
            <person name="Burgess S.C."/>
            <person name="Cooksey A.M."/>
            <person name="Castoe T.A."/>
            <person name="Crawford N.G."/>
            <person name="Densmore L.D."/>
            <person name="Drew J.C."/>
            <person name="Edwards S.V."/>
            <person name="Faircloth B.C."/>
            <person name="Fujita M.K."/>
            <person name="Greenwold M.J."/>
            <person name="Hoffmann F.G."/>
            <person name="Howard J.M."/>
            <person name="Iguchi T."/>
            <person name="Janes D.E."/>
            <person name="Khan S.Y."/>
            <person name="Kohno S."/>
            <person name="de Koning A.J."/>
            <person name="Lance S.L."/>
            <person name="McCarthy F.M."/>
            <person name="McCormack J.E."/>
            <person name="Merchant M.E."/>
            <person name="Peterson D.G."/>
            <person name="Pollock D.D."/>
            <person name="Pourmand N."/>
            <person name="Raney B.J."/>
            <person name="Roessler K.A."/>
            <person name="Sanford J.R."/>
            <person name="Sawyer R.H."/>
            <person name="Schmidt C.J."/>
            <person name="Triplett E.W."/>
            <person name="Tuberville T.D."/>
            <person name="Venegas-Anaya M."/>
            <person name="Howard J.T."/>
            <person name="Jarvis E.D."/>
            <person name="Guillette L.J.Jr."/>
            <person name="Glenn T.C."/>
            <person name="Green R.E."/>
            <person name="Ray D.A."/>
        </authorList>
    </citation>
    <scope>NUCLEOTIDE SEQUENCE [LARGE SCALE GENOMIC DNA]</scope>
    <source>
        <strain evidence="1">KSC_2009_1</strain>
    </source>
</reference>
<evidence type="ECO:0000313" key="1">
    <source>
        <dbReference type="EMBL" id="KYO18574.1"/>
    </source>
</evidence>